<reference evidence="2 3" key="1">
    <citation type="submission" date="2019-03" db="EMBL/GenBank/DDBJ databases">
        <title>Genome sequence of Lentibacillus salicampi ATCC BAA-719.</title>
        <authorList>
            <person name="Maclea K.S."/>
            <person name="Simoes Junior M."/>
        </authorList>
    </citation>
    <scope>NUCLEOTIDE SEQUENCE [LARGE SCALE GENOMIC DNA]</scope>
    <source>
        <strain evidence="2 3">ATCC BAA-719</strain>
    </source>
</reference>
<evidence type="ECO:0000313" key="2">
    <source>
        <dbReference type="EMBL" id="TFJ93411.1"/>
    </source>
</evidence>
<dbReference type="Pfam" id="PF17261">
    <property type="entry name" value="DUF5327"/>
    <property type="match status" value="1"/>
</dbReference>
<protein>
    <recommendedName>
        <fullName evidence="4">YwdI family protein</fullName>
    </recommendedName>
</protein>
<proteinExistence type="predicted"/>
<dbReference type="EMBL" id="SRHY01000006">
    <property type="protein sequence ID" value="TFJ93411.1"/>
    <property type="molecule type" value="Genomic_DNA"/>
</dbReference>
<evidence type="ECO:0008006" key="4">
    <source>
        <dbReference type="Google" id="ProtNLM"/>
    </source>
</evidence>
<keyword evidence="3" id="KW-1185">Reference proteome</keyword>
<organism evidence="2 3">
    <name type="scientific">Lentibacillus salicampi</name>
    <dbReference type="NCBI Taxonomy" id="175306"/>
    <lineage>
        <taxon>Bacteria</taxon>
        <taxon>Bacillati</taxon>
        <taxon>Bacillota</taxon>
        <taxon>Bacilli</taxon>
        <taxon>Bacillales</taxon>
        <taxon>Bacillaceae</taxon>
        <taxon>Lentibacillus</taxon>
    </lineage>
</organism>
<dbReference type="RefSeq" id="WP_135109493.1">
    <property type="nucleotide sequence ID" value="NZ_SRHY01000006.1"/>
</dbReference>
<name>A0A4Y9AGA1_9BACI</name>
<gene>
    <name evidence="2" type="ORF">E4U82_07020</name>
</gene>
<dbReference type="OrthoDB" id="2692029at2"/>
<feature type="compositionally biased region" description="Basic and acidic residues" evidence="1">
    <location>
        <begin position="69"/>
        <end position="87"/>
    </location>
</feature>
<evidence type="ECO:0000256" key="1">
    <source>
        <dbReference type="SAM" id="MobiDB-lite"/>
    </source>
</evidence>
<comment type="caution">
    <text evidence="2">The sequence shown here is derived from an EMBL/GenBank/DDBJ whole genome shotgun (WGS) entry which is preliminary data.</text>
</comment>
<dbReference type="InterPro" id="IPR035218">
    <property type="entry name" value="DUF5327"/>
</dbReference>
<dbReference type="Proteomes" id="UP000298484">
    <property type="component" value="Unassembled WGS sequence"/>
</dbReference>
<feature type="region of interest" description="Disordered" evidence="1">
    <location>
        <begin position="69"/>
        <end position="94"/>
    </location>
</feature>
<sequence>MAVATDTILKKMKQELAEAHQKSADVAAMTKHVANIRLLCELLLEEEPSPDAEHAMTAREMKAMMGNEVAERQSKQAHDPIDHDEANGKSLFDF</sequence>
<accession>A0A4Y9AGA1</accession>
<evidence type="ECO:0000313" key="3">
    <source>
        <dbReference type="Proteomes" id="UP000298484"/>
    </source>
</evidence>
<dbReference type="AlphaFoldDB" id="A0A4Y9AGA1"/>